<sequence length="311" mass="33511">MTLTLTLRSLGAPRTLLKHTRSMHSPFGAMSPRAAPSTHTHSAAQESGARINVVASAPIDKFNGVPLGAYQISTPYHPSIDGQTGQETGQETHTKQEAHKEVTSIGLELWPLSAIEKLEGNIAKVESQTLVERELPSTLIHITNGKSAALDLPKRMAFTKGRLREEHVRQWAAEEGPCVPRKAQSTSGGYNRWKSRVEGVGGTVDVDPEDKGPVDGNTKLDAWTSGVGAKFVMGRDQERKSGETGADASQPVNGFEAGWESQEGAGETVDVDLEDKANQGGRETGWLAVDLDRTARETGTGTNVKRRNQEV</sequence>
<evidence type="ECO:0000256" key="1">
    <source>
        <dbReference type="SAM" id="MobiDB-lite"/>
    </source>
</evidence>
<feature type="region of interest" description="Disordered" evidence="1">
    <location>
        <begin position="234"/>
        <end position="268"/>
    </location>
</feature>
<feature type="region of interest" description="Disordered" evidence="1">
    <location>
        <begin position="76"/>
        <end position="96"/>
    </location>
</feature>
<dbReference type="Proteomes" id="UP001215280">
    <property type="component" value="Unassembled WGS sequence"/>
</dbReference>
<dbReference type="EMBL" id="JARJLG010000168">
    <property type="protein sequence ID" value="KAJ7733423.1"/>
    <property type="molecule type" value="Genomic_DNA"/>
</dbReference>
<feature type="region of interest" description="Disordered" evidence="1">
    <location>
        <begin position="24"/>
        <end position="47"/>
    </location>
</feature>
<feature type="region of interest" description="Disordered" evidence="1">
    <location>
        <begin position="292"/>
        <end position="311"/>
    </location>
</feature>
<proteinExistence type="predicted"/>
<name>A0AAD7MV68_9AGAR</name>
<comment type="caution">
    <text evidence="2">The sequence shown here is derived from an EMBL/GenBank/DDBJ whole genome shotgun (WGS) entry which is preliminary data.</text>
</comment>
<keyword evidence="3" id="KW-1185">Reference proteome</keyword>
<accession>A0AAD7MV68</accession>
<organism evidence="2 3">
    <name type="scientific">Mycena maculata</name>
    <dbReference type="NCBI Taxonomy" id="230809"/>
    <lineage>
        <taxon>Eukaryota</taxon>
        <taxon>Fungi</taxon>
        <taxon>Dikarya</taxon>
        <taxon>Basidiomycota</taxon>
        <taxon>Agaricomycotina</taxon>
        <taxon>Agaricomycetes</taxon>
        <taxon>Agaricomycetidae</taxon>
        <taxon>Agaricales</taxon>
        <taxon>Marasmiineae</taxon>
        <taxon>Mycenaceae</taxon>
        <taxon>Mycena</taxon>
    </lineage>
</organism>
<reference evidence="2" key="1">
    <citation type="submission" date="2023-03" db="EMBL/GenBank/DDBJ databases">
        <title>Massive genome expansion in bonnet fungi (Mycena s.s.) driven by repeated elements and novel gene families across ecological guilds.</title>
        <authorList>
            <consortium name="Lawrence Berkeley National Laboratory"/>
            <person name="Harder C.B."/>
            <person name="Miyauchi S."/>
            <person name="Viragh M."/>
            <person name="Kuo A."/>
            <person name="Thoen E."/>
            <person name="Andreopoulos B."/>
            <person name="Lu D."/>
            <person name="Skrede I."/>
            <person name="Drula E."/>
            <person name="Henrissat B."/>
            <person name="Morin E."/>
            <person name="Kohler A."/>
            <person name="Barry K."/>
            <person name="LaButti K."/>
            <person name="Morin E."/>
            <person name="Salamov A."/>
            <person name="Lipzen A."/>
            <person name="Mereny Z."/>
            <person name="Hegedus B."/>
            <person name="Baldrian P."/>
            <person name="Stursova M."/>
            <person name="Weitz H."/>
            <person name="Taylor A."/>
            <person name="Grigoriev I.V."/>
            <person name="Nagy L.G."/>
            <person name="Martin F."/>
            <person name="Kauserud H."/>
        </authorList>
    </citation>
    <scope>NUCLEOTIDE SEQUENCE</scope>
    <source>
        <strain evidence="2">CBHHK188m</strain>
    </source>
</reference>
<evidence type="ECO:0000313" key="3">
    <source>
        <dbReference type="Proteomes" id="UP001215280"/>
    </source>
</evidence>
<feature type="region of interest" description="Disordered" evidence="1">
    <location>
        <begin position="201"/>
        <end position="221"/>
    </location>
</feature>
<protein>
    <submittedName>
        <fullName evidence="2">Uncharacterized protein</fullName>
    </submittedName>
</protein>
<gene>
    <name evidence="2" type="ORF">DFH07DRAFT_780641</name>
</gene>
<dbReference type="AlphaFoldDB" id="A0AAD7MV68"/>
<evidence type="ECO:0000313" key="2">
    <source>
        <dbReference type="EMBL" id="KAJ7733423.1"/>
    </source>
</evidence>